<evidence type="ECO:0000313" key="2">
    <source>
        <dbReference type="EMBL" id="SDG32425.1"/>
    </source>
</evidence>
<protein>
    <recommendedName>
        <fullName evidence="1">Peptidase C51 domain-containing protein</fullName>
    </recommendedName>
</protein>
<gene>
    <name evidence="2" type="ORF">SAMN05421827_105139</name>
</gene>
<evidence type="ECO:0000259" key="1">
    <source>
        <dbReference type="Pfam" id="PF05257"/>
    </source>
</evidence>
<dbReference type="Proteomes" id="UP000199643">
    <property type="component" value="Unassembled WGS sequence"/>
</dbReference>
<name>A0A1G7TB14_9SPHI</name>
<dbReference type="RefSeq" id="WP_090498811.1">
    <property type="nucleotide sequence ID" value="NZ_FNCH01000005.1"/>
</dbReference>
<dbReference type="InterPro" id="IPR007921">
    <property type="entry name" value="CHAP_dom"/>
</dbReference>
<proteinExistence type="predicted"/>
<dbReference type="OrthoDB" id="9813532at2"/>
<feature type="domain" description="Peptidase C51" evidence="1">
    <location>
        <begin position="42"/>
        <end position="133"/>
    </location>
</feature>
<dbReference type="Pfam" id="PF05257">
    <property type="entry name" value="CHAP"/>
    <property type="match status" value="1"/>
</dbReference>
<dbReference type="EMBL" id="FNCH01000005">
    <property type="protein sequence ID" value="SDG32425.1"/>
    <property type="molecule type" value="Genomic_DNA"/>
</dbReference>
<reference evidence="3" key="1">
    <citation type="submission" date="2016-10" db="EMBL/GenBank/DDBJ databases">
        <authorList>
            <person name="Varghese N."/>
            <person name="Submissions S."/>
        </authorList>
    </citation>
    <scope>NUCLEOTIDE SEQUENCE [LARGE SCALE GENOMIC DNA]</scope>
    <source>
        <strain evidence="3">DSM 17933</strain>
    </source>
</reference>
<dbReference type="Gene3D" id="3.90.1720.10">
    <property type="entry name" value="endopeptidase domain like (from Nostoc punctiforme)"/>
    <property type="match status" value="1"/>
</dbReference>
<keyword evidence="3" id="KW-1185">Reference proteome</keyword>
<dbReference type="STRING" id="405671.SAMN05421827_105139"/>
<organism evidence="2 3">
    <name type="scientific">Pedobacter terrae</name>
    <dbReference type="NCBI Taxonomy" id="405671"/>
    <lineage>
        <taxon>Bacteria</taxon>
        <taxon>Pseudomonadati</taxon>
        <taxon>Bacteroidota</taxon>
        <taxon>Sphingobacteriia</taxon>
        <taxon>Sphingobacteriales</taxon>
        <taxon>Sphingobacteriaceae</taxon>
        <taxon>Pedobacter</taxon>
    </lineage>
</organism>
<sequence>MNRAEKIISIAKSYIGIKEKTGNKGFWNAAFEKLMIAVGWYVGAAWCAFFTKNAYLQAYSDNKAFVAVIKNCFTGGAVDTFNRVKANGTFATGSTPKNGAIVVFRMGNTSRGHHGIVVNSAYATNTMQTVEGNTNSAGSREGDTVAIKLRTITRDFKADGLNVVGYIYPFEV</sequence>
<dbReference type="AlphaFoldDB" id="A0A1G7TB14"/>
<accession>A0A1G7TB14</accession>
<evidence type="ECO:0000313" key="3">
    <source>
        <dbReference type="Proteomes" id="UP000199643"/>
    </source>
</evidence>